<dbReference type="PDB" id="7VTB">
    <property type="method" value="X-ray"/>
    <property type="resolution" value="2.00 A"/>
    <property type="chains" value="A=1-328"/>
</dbReference>
<organism evidence="2">
    <name type="scientific">Talaromyces verruculosus</name>
    <name type="common">Penicillium verruculosum</name>
    <dbReference type="NCBI Taxonomy" id="198730"/>
    <lineage>
        <taxon>Eukaryota</taxon>
        <taxon>Fungi</taxon>
        <taxon>Dikarya</taxon>
        <taxon>Ascomycota</taxon>
        <taxon>Pezizomycotina</taxon>
        <taxon>Eurotiomycetes</taxon>
        <taxon>Eurotiomycetidae</taxon>
        <taxon>Eurotiales</taxon>
        <taxon>Trichocomaceae</taxon>
        <taxon>Talaromyces</taxon>
        <taxon>Talaromyces sect. Talaromyces</taxon>
    </lineage>
</organism>
<dbReference type="Pfam" id="PF19086">
    <property type="entry name" value="Terpene_syn_C_2"/>
    <property type="match status" value="1"/>
</dbReference>
<dbReference type="SUPFAM" id="SSF48576">
    <property type="entry name" value="Terpenoid synthases"/>
    <property type="match status" value="1"/>
</dbReference>
<accession>A0A979HMR7</accession>
<evidence type="ECO:0000313" key="2">
    <source>
        <dbReference type="PDB" id="7VTB"/>
    </source>
</evidence>
<keyword evidence="3 4" id="KW-0002">3D-structure</keyword>
<proteinExistence type="evidence at protein level"/>
<evidence type="ECO:0007829" key="3">
    <source>
        <dbReference type="PDB" id="7VTA"/>
    </source>
</evidence>
<dbReference type="AlphaFoldDB" id="A0A979HMR7"/>
<dbReference type="Gene3D" id="1.10.600.10">
    <property type="entry name" value="Farnesyl Diphosphate Synthase"/>
    <property type="match status" value="1"/>
</dbReference>
<reference evidence="3 4" key="1">
    <citation type="journal article" date="2022" name="Nature">
        <title>Discovery of non-squalene triterpenes.</title>
        <authorList>
            <person name="Tao H."/>
            <person name="Lauterbach L."/>
            <person name="Bian G."/>
            <person name="Chen R."/>
            <person name="Hou A."/>
            <person name="Mori T."/>
            <person name="Cheng S."/>
            <person name="Hu B."/>
            <person name="Lu L."/>
            <person name="Mu X."/>
            <person name="Li M."/>
            <person name="Adachi N."/>
            <person name="Kawasaki M."/>
            <person name="Moriya T."/>
            <person name="Senda T."/>
            <person name="Wang X."/>
            <person name="Deng Z."/>
            <person name="Abe I."/>
            <person name="Dickschat J.S."/>
            <person name="Liu T."/>
        </authorList>
    </citation>
    <scope>X-RAY CRYSTALLOGRAPHY (2.00 ANGSTROMS)</scope>
</reference>
<sequence>MDFKYSRELKLESLDALNLTEGIPLRVNENIDLEFRGIERAHSDWERYVGKLNGFHGGRGPQFGFVSACIPECLPERMETVSYANEFAFLHDDMTDAASKDQVNGLNDDLLGGLDFTTEARSSASGKQQMQAKLLLEMLSIDRERTMVTIKAWADFMRGAAGRDHHRGFSSLDEYIPYRCADCGEKFWFGLVTFAMALSIPEQELELVQRLAQNAYLAAGLTNDLYSYEKEQLVAERSGTGQVFNAIAVIMQEHSVSISEAEDICRGRIREYAAKYVRDVADLRAKNELSRDSLAYLETGLYGISGSTAWNLDCPRYQVSTFVDFKTP</sequence>
<protein>
    <submittedName>
        <fullName evidence="1 2">TvTS cyclase domain</fullName>
    </submittedName>
</protein>
<dbReference type="InterPro" id="IPR008949">
    <property type="entry name" value="Isoprenoid_synthase_dom_sf"/>
</dbReference>
<dbReference type="PDB" id="7VTA">
    <property type="method" value="X-ray"/>
    <property type="resolution" value="2.40 A"/>
    <property type="chains" value="A=1-328"/>
</dbReference>
<evidence type="ECO:0007829" key="4">
    <source>
        <dbReference type="PDB" id="7VTB"/>
    </source>
</evidence>
<evidence type="ECO:0000313" key="1">
    <source>
        <dbReference type="PDB" id="7VTA"/>
    </source>
</evidence>
<name>A0A979HMR7_TALVE</name>